<evidence type="ECO:0000313" key="3">
    <source>
        <dbReference type="EMBL" id="AWK75104.1"/>
    </source>
</evidence>
<keyword evidence="4" id="KW-1185">Reference proteome</keyword>
<organism evidence="3 4">
    <name type="scientific">Rhodococcus oxybenzonivorans</name>
    <dbReference type="NCBI Taxonomy" id="1990687"/>
    <lineage>
        <taxon>Bacteria</taxon>
        <taxon>Bacillati</taxon>
        <taxon>Actinomycetota</taxon>
        <taxon>Actinomycetes</taxon>
        <taxon>Mycobacteriales</taxon>
        <taxon>Nocardiaceae</taxon>
        <taxon>Rhodococcus</taxon>
    </lineage>
</organism>
<sequence>MASGPSSRTRARDLDRVNACSQLDAAYADGQLGAGEYHDRTSQAMSAKTLAELHLLISDLQLPASLTDEVPVRSARTPGTVLRIAMGIAVVVGAGIVAVALTQHGGPEPAGGSVPVQVERPVGFPVQEPPVADAESRIAGVVQPLTPDGIAAVFDAYQREFGDLTAHQIALYPGYALAKRTVAEASGQADTYSFRGGFTPWGPRTARLPGTADVDLRQVDVAVLGALLGDAPRLVGALDGSIGHVLIADGGRGPTMNIYVNGADNLGGGYLKAGLGGEVLQIVPAQ</sequence>
<dbReference type="Pfam" id="PF08044">
    <property type="entry name" value="DUF1707"/>
    <property type="match status" value="1"/>
</dbReference>
<proteinExistence type="predicted"/>
<dbReference type="OrthoDB" id="4753163at2"/>
<gene>
    <name evidence="3" type="ORF">CBI38_29685</name>
</gene>
<dbReference type="RefSeq" id="WP_109334619.1">
    <property type="nucleotide sequence ID" value="NZ_CP021354.1"/>
</dbReference>
<dbReference type="EMBL" id="CP021354">
    <property type="protein sequence ID" value="AWK75104.1"/>
    <property type="molecule type" value="Genomic_DNA"/>
</dbReference>
<protein>
    <recommendedName>
        <fullName evidence="2">DUF1707 domain-containing protein</fullName>
    </recommendedName>
</protein>
<dbReference type="KEGG" id="roz:CBI38_29685"/>
<evidence type="ECO:0000313" key="4">
    <source>
        <dbReference type="Proteomes" id="UP000245711"/>
    </source>
</evidence>
<feature type="domain" description="DUF1707" evidence="2">
    <location>
        <begin position="9"/>
        <end position="61"/>
    </location>
</feature>
<keyword evidence="1" id="KW-0812">Transmembrane</keyword>
<name>A0A2S2C2U2_9NOCA</name>
<dbReference type="InterPro" id="IPR012551">
    <property type="entry name" value="DUF1707_SHOCT-like"/>
</dbReference>
<evidence type="ECO:0000256" key="1">
    <source>
        <dbReference type="SAM" id="Phobius"/>
    </source>
</evidence>
<reference evidence="3 4" key="1">
    <citation type="submission" date="2017-05" db="EMBL/GenBank/DDBJ databases">
        <title>Isolation of Rhodococcus sp. S2-17 biodegrading of BP-3.</title>
        <authorList>
            <person name="Lee Y."/>
            <person name="Kim K.H."/>
            <person name="Chun B.H."/>
            <person name="Jung H.S."/>
            <person name="Jeon C.O."/>
        </authorList>
    </citation>
    <scope>NUCLEOTIDE SEQUENCE [LARGE SCALE GENOMIC DNA]</scope>
    <source>
        <strain evidence="3 4">S2-17</strain>
    </source>
</reference>
<keyword evidence="1" id="KW-1133">Transmembrane helix</keyword>
<accession>A0A2S2C2U2</accession>
<feature type="transmembrane region" description="Helical" evidence="1">
    <location>
        <begin position="81"/>
        <end position="101"/>
    </location>
</feature>
<keyword evidence="1" id="KW-0472">Membrane</keyword>
<dbReference type="AlphaFoldDB" id="A0A2S2C2U2"/>
<evidence type="ECO:0000259" key="2">
    <source>
        <dbReference type="Pfam" id="PF08044"/>
    </source>
</evidence>
<dbReference type="Proteomes" id="UP000245711">
    <property type="component" value="Chromosome"/>
</dbReference>